<name>R4YLN9_OLEAN</name>
<comment type="similarity">
    <text evidence="1">Belongs to the amidase family.</text>
</comment>
<evidence type="ECO:0000259" key="2">
    <source>
        <dbReference type="Pfam" id="PF01425"/>
    </source>
</evidence>
<reference evidence="3 4" key="1">
    <citation type="journal article" date="2013" name="Nat. Commun.">
        <title>Genome sequence and functional genomic analysis of the oil-degrading bacterium Oleispira antarctica.</title>
        <authorList>
            <person name="Kube M."/>
            <person name="Chernikova T.N."/>
            <person name="Al-Ramahi Y."/>
            <person name="Beloqui A."/>
            <person name="Lopez-Cortez N."/>
            <person name="Guazzaroni M.E."/>
            <person name="Heipieper H.J."/>
            <person name="Klages S."/>
            <person name="Kotsyurbenko O.R."/>
            <person name="Langer I."/>
            <person name="Nechitaylo T.Y."/>
            <person name="Lunsdorf H."/>
            <person name="Fernandez M."/>
            <person name="Juarez S."/>
            <person name="Ciordia S."/>
            <person name="Singer A."/>
            <person name="Kagan O."/>
            <person name="Egorova O."/>
            <person name="Petit P.A."/>
            <person name="Stogios P."/>
            <person name="Kim Y."/>
            <person name="Tchigvintsev A."/>
            <person name="Flick R."/>
            <person name="Denaro R."/>
            <person name="Genovese M."/>
            <person name="Albar J.P."/>
            <person name="Reva O.N."/>
            <person name="Martinez-Gomariz M."/>
            <person name="Tran H."/>
            <person name="Ferrer M."/>
            <person name="Savchenko A."/>
            <person name="Yakunin A.F."/>
            <person name="Yakimov M.M."/>
            <person name="Golyshina O.V."/>
            <person name="Reinhardt R."/>
            <person name="Golyshin P.N."/>
        </authorList>
    </citation>
    <scope>NUCLEOTIDE SEQUENCE [LARGE SCALE GENOMIC DNA]</scope>
</reference>
<feature type="domain" description="Amidase" evidence="2">
    <location>
        <begin position="35"/>
        <end position="458"/>
    </location>
</feature>
<dbReference type="PANTHER" id="PTHR11895">
    <property type="entry name" value="TRANSAMIDASE"/>
    <property type="match status" value="1"/>
</dbReference>
<dbReference type="InterPro" id="IPR023631">
    <property type="entry name" value="Amidase_dom"/>
</dbReference>
<dbReference type="SUPFAM" id="SSF75304">
    <property type="entry name" value="Amidase signature (AS) enzymes"/>
    <property type="match status" value="1"/>
</dbReference>
<dbReference type="InterPro" id="IPR000120">
    <property type="entry name" value="Amidase"/>
</dbReference>
<dbReference type="InterPro" id="IPR020556">
    <property type="entry name" value="Amidase_CS"/>
</dbReference>
<evidence type="ECO:0000313" key="3">
    <source>
        <dbReference type="EMBL" id="CCK75736.1"/>
    </source>
</evidence>
<dbReference type="OrthoDB" id="8872210at2"/>
<dbReference type="NCBIfam" id="NF005899">
    <property type="entry name" value="PRK07869.1"/>
    <property type="match status" value="1"/>
</dbReference>
<sequence>MTDFTVNSMTNDAMGDCDASGLAKRIANKEVSIAEVTDAAIARAEQINPKLNAIVTDCFDLARQNTKNATLKSGSTAAFEGVPTFVKDNTDVKGLPTLFGSRAVLNRPAKRNGEFTDQMLSTGLTILGKSTLPEFGIPPTTESLAQGATCNPWNTNHSSGGSSGGAAALVASGAVPIAHGNDGGGSIRIPAAACGLVGLKPTRNRLVNMHGTEALPINVGHEGVITRSVRDTALFMAEAEKHFRNTKLVSLGHIQAPGKKRLRIGLVTGALKGINVQPDVQRTLNETGLLCESLGHSVEEVAFPFADQIADDFLTYYSFLFFSMHRFGKFVIGPGFDSSKVEKLCAHLSNSFIGNIGKLPFVIRRLKNTINITQELHKHYDVLLCPTLSSSAPKNNYMLNQALPASAMVKNMMEFAPFAALQNITGEPAISLPMGTSDNGLPIGMQFSAGYGEDKTLLELAFELEEAKAWKHIHEMAANKKTKKTTKKSLA</sequence>
<dbReference type="InterPro" id="IPR036928">
    <property type="entry name" value="AS_sf"/>
</dbReference>
<organism evidence="3 4">
    <name type="scientific">Oleispira antarctica RB-8</name>
    <dbReference type="NCBI Taxonomy" id="698738"/>
    <lineage>
        <taxon>Bacteria</taxon>
        <taxon>Pseudomonadati</taxon>
        <taxon>Pseudomonadota</taxon>
        <taxon>Gammaproteobacteria</taxon>
        <taxon>Oceanospirillales</taxon>
        <taxon>Oceanospirillaceae</taxon>
        <taxon>Oleispira</taxon>
    </lineage>
</organism>
<proteinExistence type="inferred from homology"/>
<dbReference type="PATRIC" id="fig|698738.3.peg.1614"/>
<dbReference type="KEGG" id="oai:OLEAN_C15600"/>
<evidence type="ECO:0000313" key="4">
    <source>
        <dbReference type="Proteomes" id="UP000032749"/>
    </source>
</evidence>
<dbReference type="Pfam" id="PF01425">
    <property type="entry name" value="Amidase"/>
    <property type="match status" value="1"/>
</dbReference>
<evidence type="ECO:0000256" key="1">
    <source>
        <dbReference type="ARBA" id="ARBA00009199"/>
    </source>
</evidence>
<dbReference type="PANTHER" id="PTHR11895:SF7">
    <property type="entry name" value="GLUTAMYL-TRNA(GLN) AMIDOTRANSFERASE SUBUNIT A, MITOCHONDRIAL"/>
    <property type="match status" value="1"/>
</dbReference>
<gene>
    <name evidence="3" type="primary">amiC</name>
    <name evidence="3" type="ORF">OLEAN_C15600</name>
</gene>
<dbReference type="Proteomes" id="UP000032749">
    <property type="component" value="Chromosome"/>
</dbReference>
<dbReference type="PROSITE" id="PS00571">
    <property type="entry name" value="AMIDASES"/>
    <property type="match status" value="1"/>
</dbReference>
<dbReference type="STRING" id="698738.OLEAN_C15600"/>
<dbReference type="EC" id="3.5.1.4" evidence="3"/>
<dbReference type="HOGENOM" id="CLU_009600_0_4_6"/>
<keyword evidence="3" id="KW-0378">Hydrolase</keyword>
<protein>
    <submittedName>
        <fullName evidence="3">Amidase</fullName>
        <ecNumber evidence="3">3.5.1.4</ecNumber>
    </submittedName>
</protein>
<dbReference type="Gene3D" id="3.90.1300.10">
    <property type="entry name" value="Amidase signature (AS) domain"/>
    <property type="match status" value="1"/>
</dbReference>
<dbReference type="AlphaFoldDB" id="R4YLN9"/>
<dbReference type="GO" id="GO:0004040">
    <property type="term" value="F:amidase activity"/>
    <property type="evidence" value="ECO:0007669"/>
    <property type="project" value="UniProtKB-EC"/>
</dbReference>
<dbReference type="EMBL" id="FO203512">
    <property type="protein sequence ID" value="CCK75736.1"/>
    <property type="molecule type" value="Genomic_DNA"/>
</dbReference>
<keyword evidence="4" id="KW-1185">Reference proteome</keyword>
<accession>R4YLN9</accession>